<sequence>MTADSRIRGWMRNPSDVRWALFQMRQATIVSLANVPLLPAVLRASVLRPAGLRTTGPCLMYGGSMIQGRASVRMGTGVFVNFGCYFDTVADIVIGDHVFIADHVRILTSTHETGPSHHRAGALRGESVVIGPGAWIGSGVVVMPGVHIGAGCIIGANSLVTQDCEPDGVYVGSPARRRRELNDLPAAEQWIGDNADFRDREAMQRLILLPNSEF</sequence>
<evidence type="ECO:0000256" key="2">
    <source>
        <dbReference type="ARBA" id="ARBA00022679"/>
    </source>
</evidence>
<proteinExistence type="inferred from homology"/>
<dbReference type="Pfam" id="PF00132">
    <property type="entry name" value="Hexapep"/>
    <property type="match status" value="1"/>
</dbReference>
<dbReference type="InterPro" id="IPR051159">
    <property type="entry name" value="Hexapeptide_acetyltransf"/>
</dbReference>
<dbReference type="PANTHER" id="PTHR23416:SF23">
    <property type="entry name" value="ACETYLTRANSFERASE C18B11.09C-RELATED"/>
    <property type="match status" value="1"/>
</dbReference>
<accession>A0ABU4AVA8</accession>
<evidence type="ECO:0000313" key="4">
    <source>
        <dbReference type="Proteomes" id="UP001185899"/>
    </source>
</evidence>
<keyword evidence="2 3" id="KW-0808">Transferase</keyword>
<comment type="similarity">
    <text evidence="1">Belongs to the transferase hexapeptide repeat family.</text>
</comment>
<dbReference type="GO" id="GO:0016746">
    <property type="term" value="F:acyltransferase activity"/>
    <property type="evidence" value="ECO:0007669"/>
    <property type="project" value="UniProtKB-KW"/>
</dbReference>
<dbReference type="EMBL" id="JAWLKE010000002">
    <property type="protein sequence ID" value="MDV6230175.1"/>
    <property type="molecule type" value="Genomic_DNA"/>
</dbReference>
<keyword evidence="4" id="KW-1185">Reference proteome</keyword>
<evidence type="ECO:0000256" key="1">
    <source>
        <dbReference type="ARBA" id="ARBA00007274"/>
    </source>
</evidence>
<evidence type="ECO:0000313" key="3">
    <source>
        <dbReference type="EMBL" id="MDV6230175.1"/>
    </source>
</evidence>
<name>A0ABU4AVA8_9NOCA</name>
<dbReference type="PANTHER" id="PTHR23416">
    <property type="entry name" value="SIALIC ACID SYNTHASE-RELATED"/>
    <property type="match status" value="1"/>
</dbReference>
<dbReference type="InterPro" id="IPR001451">
    <property type="entry name" value="Hexapep"/>
</dbReference>
<gene>
    <name evidence="3" type="ORF">R3P95_06415</name>
</gene>
<dbReference type="InterPro" id="IPR011004">
    <property type="entry name" value="Trimer_LpxA-like_sf"/>
</dbReference>
<dbReference type="SUPFAM" id="SSF51161">
    <property type="entry name" value="Trimeric LpxA-like enzymes"/>
    <property type="match status" value="1"/>
</dbReference>
<keyword evidence="3" id="KW-0012">Acyltransferase</keyword>
<dbReference type="Proteomes" id="UP001185899">
    <property type="component" value="Unassembled WGS sequence"/>
</dbReference>
<reference evidence="3 4" key="1">
    <citation type="submission" date="2023-10" db="EMBL/GenBank/DDBJ databases">
        <title>Development of a sustainable strategy for remediation of hydrocarbon-contaminated territories based on the waste exchange concept.</title>
        <authorList>
            <person name="Krivoruchko A."/>
        </authorList>
    </citation>
    <scope>NUCLEOTIDE SEQUENCE [LARGE SCALE GENOMIC DNA]</scope>
    <source>
        <strain evidence="3 4">IEGM 1322</strain>
    </source>
</reference>
<dbReference type="EC" id="2.3.1.-" evidence="3"/>
<organism evidence="3 4">
    <name type="scientific">Rhodococcus cercidiphylli</name>
    <dbReference type="NCBI Taxonomy" id="489916"/>
    <lineage>
        <taxon>Bacteria</taxon>
        <taxon>Bacillati</taxon>
        <taxon>Actinomycetota</taxon>
        <taxon>Actinomycetes</taxon>
        <taxon>Mycobacteriales</taxon>
        <taxon>Nocardiaceae</taxon>
        <taxon>Rhodococcus</taxon>
    </lineage>
</organism>
<dbReference type="Gene3D" id="2.160.10.10">
    <property type="entry name" value="Hexapeptide repeat proteins"/>
    <property type="match status" value="1"/>
</dbReference>
<comment type="caution">
    <text evidence="3">The sequence shown here is derived from an EMBL/GenBank/DDBJ whole genome shotgun (WGS) entry which is preliminary data.</text>
</comment>
<dbReference type="RefSeq" id="WP_269594639.1">
    <property type="nucleotide sequence ID" value="NZ_JAWLKE010000002.1"/>
</dbReference>
<dbReference type="CDD" id="cd04647">
    <property type="entry name" value="LbH_MAT_like"/>
    <property type="match status" value="1"/>
</dbReference>
<protein>
    <submittedName>
        <fullName evidence="3">Acyltransferase</fullName>
        <ecNumber evidence="3">2.3.1.-</ecNumber>
    </submittedName>
</protein>